<dbReference type="AlphaFoldDB" id="A0A1T2X5Q1"/>
<dbReference type="InterPro" id="IPR011152">
    <property type="entry name" value="Pesterase_MJ0912"/>
</dbReference>
<dbReference type="PANTHER" id="PTHR42850:SF2">
    <property type="entry name" value="BLL5683 PROTEIN"/>
    <property type="match status" value="1"/>
</dbReference>
<dbReference type="InterPro" id="IPR024654">
    <property type="entry name" value="Calcineurin-like_PHP_lpxH"/>
</dbReference>
<gene>
    <name evidence="3" type="ORF">BVG16_21485</name>
</gene>
<evidence type="ECO:0000313" key="3">
    <source>
        <dbReference type="EMBL" id="OPA75180.1"/>
    </source>
</evidence>
<dbReference type="Pfam" id="PF12850">
    <property type="entry name" value="Metallophos_2"/>
    <property type="match status" value="1"/>
</dbReference>
<evidence type="ECO:0000313" key="4">
    <source>
        <dbReference type="Proteomes" id="UP000190188"/>
    </source>
</evidence>
<keyword evidence="4" id="KW-1185">Reference proteome</keyword>
<protein>
    <submittedName>
        <fullName evidence="3">YfcE family phosphodiesterase</fullName>
    </submittedName>
</protein>
<evidence type="ECO:0000256" key="1">
    <source>
        <dbReference type="ARBA" id="ARBA00008950"/>
    </source>
</evidence>
<comment type="caution">
    <text evidence="3">The sequence shown here is derived from an EMBL/GenBank/DDBJ whole genome shotgun (WGS) entry which is preliminary data.</text>
</comment>
<comment type="similarity">
    <text evidence="1">Belongs to the metallophosphoesterase superfamily. YfcE family.</text>
</comment>
<evidence type="ECO:0000259" key="2">
    <source>
        <dbReference type="Pfam" id="PF12850"/>
    </source>
</evidence>
<organism evidence="3 4">
    <name type="scientific">Paenibacillus selenitireducens</name>
    <dbReference type="NCBI Taxonomy" id="1324314"/>
    <lineage>
        <taxon>Bacteria</taxon>
        <taxon>Bacillati</taxon>
        <taxon>Bacillota</taxon>
        <taxon>Bacilli</taxon>
        <taxon>Bacillales</taxon>
        <taxon>Paenibacillaceae</taxon>
        <taxon>Paenibacillus</taxon>
    </lineage>
</organism>
<proteinExistence type="inferred from homology"/>
<dbReference type="GO" id="GO:0016791">
    <property type="term" value="F:phosphatase activity"/>
    <property type="evidence" value="ECO:0007669"/>
    <property type="project" value="TreeGrafter"/>
</dbReference>
<dbReference type="SUPFAM" id="SSF56300">
    <property type="entry name" value="Metallo-dependent phosphatases"/>
    <property type="match status" value="1"/>
</dbReference>
<dbReference type="Gene3D" id="3.60.21.10">
    <property type="match status" value="1"/>
</dbReference>
<dbReference type="GO" id="GO:0005737">
    <property type="term" value="C:cytoplasm"/>
    <property type="evidence" value="ECO:0007669"/>
    <property type="project" value="TreeGrafter"/>
</dbReference>
<dbReference type="Proteomes" id="UP000190188">
    <property type="component" value="Unassembled WGS sequence"/>
</dbReference>
<accession>A0A1T2X5Q1</accession>
<dbReference type="STRING" id="1324314.BVG16_21485"/>
<dbReference type="PANTHER" id="PTHR42850">
    <property type="entry name" value="METALLOPHOSPHOESTERASE"/>
    <property type="match status" value="1"/>
</dbReference>
<dbReference type="InterPro" id="IPR050126">
    <property type="entry name" value="Ap4A_hydrolase"/>
</dbReference>
<name>A0A1T2X5Q1_9BACL</name>
<dbReference type="OrthoDB" id="9813918at2"/>
<feature type="domain" description="Calcineurin-like phosphoesterase" evidence="2">
    <location>
        <begin position="6"/>
        <end position="179"/>
    </location>
</feature>
<dbReference type="EMBL" id="MSZX01000009">
    <property type="protein sequence ID" value="OPA75180.1"/>
    <property type="molecule type" value="Genomic_DNA"/>
</dbReference>
<reference evidence="3 4" key="1">
    <citation type="submission" date="2017-01" db="EMBL/GenBank/DDBJ databases">
        <title>Genome analysis of Paenibacillus selenitrireducens ES3-24.</title>
        <authorList>
            <person name="Xu D."/>
            <person name="Yao R."/>
            <person name="Zheng S."/>
        </authorList>
    </citation>
    <scope>NUCLEOTIDE SEQUENCE [LARGE SCALE GENOMIC DNA]</scope>
    <source>
        <strain evidence="3 4">ES3-24</strain>
    </source>
</reference>
<dbReference type="InterPro" id="IPR029052">
    <property type="entry name" value="Metallo-depent_PP-like"/>
</dbReference>
<sequence>MNHQTIAVISDIHSNVHALEAVLSDIDSRGIDTIVNLGDALFGPIEPSKTAELLMQRPEMIHIMGNCDRYLLMDEMESATFKFVKPLLSKDIVEWIRSFKSSWVMEGLFFCHGTPFSDEAYLVEEINPNGVFERSVGAIMDELAPIAQQVILCGHTHLQKSLWLPNGKLIVNPGSVGLPAYFEELPYPHAMESKTPHAKYAIVRHRGPSWMVEHIQVPYHYEMAAERAEQNGRDDYAYAIRYGMANSL</sequence>
<dbReference type="RefSeq" id="WP_078501253.1">
    <property type="nucleotide sequence ID" value="NZ_MSZX01000009.1"/>
</dbReference>
<dbReference type="PIRSF" id="PIRSF000883">
    <property type="entry name" value="Pesterase_MJ0912"/>
    <property type="match status" value="1"/>
</dbReference>